<evidence type="ECO:0000313" key="8">
    <source>
        <dbReference type="Proteomes" id="UP001609186"/>
    </source>
</evidence>
<evidence type="ECO:0000256" key="5">
    <source>
        <dbReference type="ARBA" id="ARBA00023277"/>
    </source>
</evidence>
<protein>
    <recommendedName>
        <fullName evidence="6">Glucose-6-phosphate dehydrogenase NAD-binding domain-containing protein</fullName>
    </recommendedName>
</protein>
<evidence type="ECO:0000256" key="2">
    <source>
        <dbReference type="ARBA" id="ARBA00022526"/>
    </source>
</evidence>
<dbReference type="InterPro" id="IPR022674">
    <property type="entry name" value="G6P_DH_NAD-bd"/>
</dbReference>
<dbReference type="Gene3D" id="3.40.50.720">
    <property type="entry name" value="NAD(P)-binding Rossmann-like Domain"/>
    <property type="match status" value="1"/>
</dbReference>
<evidence type="ECO:0000256" key="3">
    <source>
        <dbReference type="ARBA" id="ARBA00022857"/>
    </source>
</evidence>
<keyword evidence="4" id="KW-0560">Oxidoreductase</keyword>
<dbReference type="SUPFAM" id="SSF51735">
    <property type="entry name" value="NAD(P)-binding Rossmann-fold domains"/>
    <property type="match status" value="1"/>
</dbReference>
<name>A0ABW7L3R0_9BURK</name>
<dbReference type="RefSeq" id="WP_395129714.1">
    <property type="nucleotide sequence ID" value="NZ_JBIMPM010000017.1"/>
</dbReference>
<dbReference type="PANTHER" id="PTHR23429:SF0">
    <property type="entry name" value="GLUCOSE-6-PHOSPHATE 1-DEHYDROGENASE"/>
    <property type="match status" value="1"/>
</dbReference>
<gene>
    <name evidence="7" type="ORF">ACGTRS_15810</name>
</gene>
<keyword evidence="8" id="KW-1185">Reference proteome</keyword>
<dbReference type="Proteomes" id="UP001609186">
    <property type="component" value="Unassembled WGS sequence"/>
</dbReference>
<comment type="pathway">
    <text evidence="1">Carbohydrate degradation; pentose phosphate pathway; D-ribulose 5-phosphate from D-glucose 6-phosphate (oxidative stage): step 1/3.</text>
</comment>
<keyword evidence="5" id="KW-0119">Carbohydrate metabolism</keyword>
<dbReference type="PANTHER" id="PTHR23429">
    <property type="entry name" value="GLUCOSE-6-PHOSPHATE 1-DEHYDROGENASE G6PD"/>
    <property type="match status" value="1"/>
</dbReference>
<evidence type="ECO:0000256" key="4">
    <source>
        <dbReference type="ARBA" id="ARBA00023002"/>
    </source>
</evidence>
<keyword evidence="2" id="KW-0313">Glucose metabolism</keyword>
<proteinExistence type="predicted"/>
<organism evidence="7 8">
    <name type="scientific">Burkholderia semiarida</name>
    <dbReference type="NCBI Taxonomy" id="2843303"/>
    <lineage>
        <taxon>Bacteria</taxon>
        <taxon>Pseudomonadati</taxon>
        <taxon>Pseudomonadota</taxon>
        <taxon>Betaproteobacteria</taxon>
        <taxon>Burkholderiales</taxon>
        <taxon>Burkholderiaceae</taxon>
        <taxon>Burkholderia</taxon>
        <taxon>Burkholderia cepacia complex</taxon>
    </lineage>
</organism>
<sequence>MRKILPALYQAHRDGKLATNGRIVAVAKPELDSHAFSEWVNERVRPHAFIACGDEATWSSFLARLSYVSLDLGSERQFEKLSEVLNAENAQDAVRVHYLATAPSLFVPICRGLAATGLNAGARIVLEKPLGHDLASSRARSHYIDLRICFGDGNLRSPIQTDRTLLAATAG</sequence>
<evidence type="ECO:0000259" key="6">
    <source>
        <dbReference type="Pfam" id="PF00479"/>
    </source>
</evidence>
<dbReference type="EMBL" id="JBIMPM010000017">
    <property type="protein sequence ID" value="MFH5252692.1"/>
    <property type="molecule type" value="Genomic_DNA"/>
</dbReference>
<accession>A0ABW7L3R0</accession>
<evidence type="ECO:0000256" key="1">
    <source>
        <dbReference type="ARBA" id="ARBA00004937"/>
    </source>
</evidence>
<dbReference type="InterPro" id="IPR001282">
    <property type="entry name" value="G6P_DH"/>
</dbReference>
<feature type="domain" description="Glucose-6-phosphate dehydrogenase NAD-binding" evidence="6">
    <location>
        <begin position="2"/>
        <end position="140"/>
    </location>
</feature>
<keyword evidence="3" id="KW-0521">NADP</keyword>
<dbReference type="Pfam" id="PF00479">
    <property type="entry name" value="G6PD_N"/>
    <property type="match status" value="1"/>
</dbReference>
<comment type="caution">
    <text evidence="7">The sequence shown here is derived from an EMBL/GenBank/DDBJ whole genome shotgun (WGS) entry which is preliminary data.</text>
</comment>
<reference evidence="7 8" key="1">
    <citation type="submission" date="2024-10" db="EMBL/GenBank/DDBJ databases">
        <title>Burkholderia semiarida in Mexico.</title>
        <authorList>
            <person name="Estrada P."/>
        </authorList>
    </citation>
    <scope>NUCLEOTIDE SEQUENCE [LARGE SCALE GENOMIC DNA]</scope>
    <source>
        <strain evidence="7 8">CLM7-1</strain>
    </source>
</reference>
<evidence type="ECO:0000313" key="7">
    <source>
        <dbReference type="EMBL" id="MFH5252692.1"/>
    </source>
</evidence>
<dbReference type="InterPro" id="IPR036291">
    <property type="entry name" value="NAD(P)-bd_dom_sf"/>
</dbReference>